<gene>
    <name evidence="3" type="ORF">ACFO8L_11895</name>
</gene>
<dbReference type="EMBL" id="JBHSFN010000006">
    <property type="protein sequence ID" value="MFC4586783.1"/>
    <property type="molecule type" value="Genomic_DNA"/>
</dbReference>
<comment type="similarity">
    <text evidence="1">Belongs to the asp23 family.</text>
</comment>
<proteinExistence type="inferred from homology"/>
<organism evidence="3 4">
    <name type="scientific">Sphaerisporangium corydalis</name>
    <dbReference type="NCBI Taxonomy" id="1441875"/>
    <lineage>
        <taxon>Bacteria</taxon>
        <taxon>Bacillati</taxon>
        <taxon>Actinomycetota</taxon>
        <taxon>Actinomycetes</taxon>
        <taxon>Streptosporangiales</taxon>
        <taxon>Streptosporangiaceae</taxon>
        <taxon>Sphaerisporangium</taxon>
    </lineage>
</organism>
<protein>
    <submittedName>
        <fullName evidence="3">Asp23/Gls24 family envelope stress response protein</fullName>
    </submittedName>
</protein>
<evidence type="ECO:0000313" key="4">
    <source>
        <dbReference type="Proteomes" id="UP001595891"/>
    </source>
</evidence>
<feature type="region of interest" description="Disordered" evidence="2">
    <location>
        <begin position="1"/>
        <end position="30"/>
    </location>
</feature>
<name>A0ABV9ED98_9ACTN</name>
<accession>A0ABV9ED98</accession>
<dbReference type="InterPro" id="IPR005531">
    <property type="entry name" value="Asp23"/>
</dbReference>
<dbReference type="Proteomes" id="UP001595891">
    <property type="component" value="Unassembled WGS sequence"/>
</dbReference>
<reference evidence="4" key="1">
    <citation type="journal article" date="2019" name="Int. J. Syst. Evol. Microbiol.">
        <title>The Global Catalogue of Microorganisms (GCM) 10K type strain sequencing project: providing services to taxonomists for standard genome sequencing and annotation.</title>
        <authorList>
            <consortium name="The Broad Institute Genomics Platform"/>
            <consortium name="The Broad Institute Genome Sequencing Center for Infectious Disease"/>
            <person name="Wu L."/>
            <person name="Ma J."/>
        </authorList>
    </citation>
    <scope>NUCLEOTIDE SEQUENCE [LARGE SCALE GENOMIC DNA]</scope>
    <source>
        <strain evidence="4">CCUG 49560</strain>
    </source>
</reference>
<comment type="caution">
    <text evidence="3">The sequence shown here is derived from an EMBL/GenBank/DDBJ whole genome shotgun (WGS) entry which is preliminary data.</text>
</comment>
<sequence>MSAETAVPSPGGYGTGQVPSAGPAGTRGHTGISDRVLERIATRAVTEVDHVGGSSPRLLGVPLGRDTTGGPRVSAHVDGDLAIVRVTLSVDYPAPIRQVVDRVREHVMTRVREMTGLDARQVDIDVARLVHPPDPGRRVQ</sequence>
<dbReference type="RefSeq" id="WP_262842504.1">
    <property type="nucleotide sequence ID" value="NZ_JANZYP010000011.1"/>
</dbReference>
<keyword evidence="4" id="KW-1185">Reference proteome</keyword>
<evidence type="ECO:0000256" key="1">
    <source>
        <dbReference type="ARBA" id="ARBA00005721"/>
    </source>
</evidence>
<evidence type="ECO:0000313" key="3">
    <source>
        <dbReference type="EMBL" id="MFC4586783.1"/>
    </source>
</evidence>
<dbReference type="Pfam" id="PF03780">
    <property type="entry name" value="Asp23"/>
    <property type="match status" value="1"/>
</dbReference>
<evidence type="ECO:0000256" key="2">
    <source>
        <dbReference type="SAM" id="MobiDB-lite"/>
    </source>
</evidence>